<name>A0AC34FN18_9BILA</name>
<proteinExistence type="predicted"/>
<organism evidence="1 2">
    <name type="scientific">Panagrolaimus sp. ES5</name>
    <dbReference type="NCBI Taxonomy" id="591445"/>
    <lineage>
        <taxon>Eukaryota</taxon>
        <taxon>Metazoa</taxon>
        <taxon>Ecdysozoa</taxon>
        <taxon>Nematoda</taxon>
        <taxon>Chromadorea</taxon>
        <taxon>Rhabditida</taxon>
        <taxon>Tylenchina</taxon>
        <taxon>Panagrolaimomorpha</taxon>
        <taxon>Panagrolaimoidea</taxon>
        <taxon>Panagrolaimidae</taxon>
        <taxon>Panagrolaimus</taxon>
    </lineage>
</organism>
<evidence type="ECO:0000313" key="1">
    <source>
        <dbReference type="Proteomes" id="UP000887579"/>
    </source>
</evidence>
<sequence length="74" mass="7642">MPMTTINENSTITSLSGNNRFTNNDATSNIQQLEALAAAVHVSSSDYSIDEALLHSSTVLGGGGNGSSLSLTAW</sequence>
<dbReference type="Proteomes" id="UP000887579">
    <property type="component" value="Unplaced"/>
</dbReference>
<protein>
    <submittedName>
        <fullName evidence="2">Uncharacterized protein</fullName>
    </submittedName>
</protein>
<dbReference type="WBParaSite" id="ES5_v2.g18476.t1">
    <property type="protein sequence ID" value="ES5_v2.g18476.t1"/>
    <property type="gene ID" value="ES5_v2.g18476"/>
</dbReference>
<reference evidence="2" key="1">
    <citation type="submission" date="2022-11" db="UniProtKB">
        <authorList>
            <consortium name="WormBaseParasite"/>
        </authorList>
    </citation>
    <scope>IDENTIFICATION</scope>
</reference>
<accession>A0AC34FN18</accession>
<evidence type="ECO:0000313" key="2">
    <source>
        <dbReference type="WBParaSite" id="ES5_v2.g18476.t1"/>
    </source>
</evidence>